<dbReference type="SUPFAM" id="SSF57850">
    <property type="entry name" value="RING/U-box"/>
    <property type="match status" value="1"/>
</dbReference>
<comment type="caution">
    <text evidence="2">The sequence shown here is derived from an EMBL/GenBank/DDBJ whole genome shotgun (WGS) entry which is preliminary data.</text>
</comment>
<dbReference type="Proteomes" id="UP001147747">
    <property type="component" value="Unassembled WGS sequence"/>
</dbReference>
<dbReference type="PANTHER" id="PTHR12360">
    <property type="entry name" value="NUCLEAR TRANSCRIPTION FACTOR, X-BOX BINDING 1 NFX1"/>
    <property type="match status" value="1"/>
</dbReference>
<evidence type="ECO:0000256" key="1">
    <source>
        <dbReference type="SAM" id="MobiDB-lite"/>
    </source>
</evidence>
<reference evidence="2" key="2">
    <citation type="journal article" date="2023" name="IMA Fungus">
        <title>Comparative genomic study of the Penicillium genus elucidates a diverse pangenome and 15 lateral gene transfer events.</title>
        <authorList>
            <person name="Petersen C."/>
            <person name="Sorensen T."/>
            <person name="Nielsen M.R."/>
            <person name="Sondergaard T.E."/>
            <person name="Sorensen J.L."/>
            <person name="Fitzpatrick D.A."/>
            <person name="Frisvad J.C."/>
            <person name="Nielsen K.L."/>
        </authorList>
    </citation>
    <scope>NUCLEOTIDE SEQUENCE</scope>
    <source>
        <strain evidence="2">IBT 29677</strain>
    </source>
</reference>
<evidence type="ECO:0000313" key="3">
    <source>
        <dbReference type="Proteomes" id="UP001147747"/>
    </source>
</evidence>
<dbReference type="GeneID" id="81371066"/>
<accession>A0A9W9VYW8</accession>
<dbReference type="GO" id="GO:0005634">
    <property type="term" value="C:nucleus"/>
    <property type="evidence" value="ECO:0007669"/>
    <property type="project" value="TreeGrafter"/>
</dbReference>
<evidence type="ECO:0000313" key="2">
    <source>
        <dbReference type="EMBL" id="KAJ5391959.1"/>
    </source>
</evidence>
<dbReference type="GO" id="GO:0000977">
    <property type="term" value="F:RNA polymerase II transcription regulatory region sequence-specific DNA binding"/>
    <property type="evidence" value="ECO:0007669"/>
    <property type="project" value="TreeGrafter"/>
</dbReference>
<gene>
    <name evidence="2" type="ORF">N7509_007449</name>
</gene>
<reference evidence="2" key="1">
    <citation type="submission" date="2022-12" db="EMBL/GenBank/DDBJ databases">
        <authorList>
            <person name="Petersen C."/>
        </authorList>
    </citation>
    <scope>NUCLEOTIDE SEQUENCE</scope>
    <source>
        <strain evidence="2">IBT 29677</strain>
    </source>
</reference>
<dbReference type="EMBL" id="JAPZBU010000008">
    <property type="protein sequence ID" value="KAJ5391959.1"/>
    <property type="molecule type" value="Genomic_DNA"/>
</dbReference>
<name>A0A9W9VYW8_9EURO</name>
<dbReference type="PANTHER" id="PTHR12360:SF12">
    <property type="entry name" value="TRANSCRIPTIONAL REPRESSOR NF-X1"/>
    <property type="match status" value="1"/>
</dbReference>
<dbReference type="OrthoDB" id="6512771at2759"/>
<sequence length="293" mass="30752">MSSSTVPSQPALVSQTMSSSTAAPTVPSVPSAPSSTRSRHRRRGRGPANRQGQSNPTAQSTSDQPPPEQQGQPGDTVPTDPSAGPPRSRKGQKEGRGSGSRKGRGNGPRQSGQAQNGEPSDQISQRQSRGMRARGFGARLTKADDAQDGTDPQAPADPDANLRADAPAFVPGMPASAPPPSAASGSTSKGKGKQKPKQPQRPPKVTTKSVADDIATRIHEDIAHNLYECPICTSELGRRSKVWSCELCWTVFHLSCIKKWSTNEGSAAARQPQNAEGAVTPQGVALSWLQSVT</sequence>
<feature type="compositionally biased region" description="Polar residues" evidence="1">
    <location>
        <begin position="110"/>
        <end position="128"/>
    </location>
</feature>
<dbReference type="Gene3D" id="3.30.40.10">
    <property type="entry name" value="Zinc/RING finger domain, C3HC4 (zinc finger)"/>
    <property type="match status" value="1"/>
</dbReference>
<organism evidence="2 3">
    <name type="scientific">Penicillium cosmopolitanum</name>
    <dbReference type="NCBI Taxonomy" id="1131564"/>
    <lineage>
        <taxon>Eukaryota</taxon>
        <taxon>Fungi</taxon>
        <taxon>Dikarya</taxon>
        <taxon>Ascomycota</taxon>
        <taxon>Pezizomycotina</taxon>
        <taxon>Eurotiomycetes</taxon>
        <taxon>Eurotiomycetidae</taxon>
        <taxon>Eurotiales</taxon>
        <taxon>Aspergillaceae</taxon>
        <taxon>Penicillium</taxon>
    </lineage>
</organism>
<dbReference type="GO" id="GO:0000981">
    <property type="term" value="F:DNA-binding transcription factor activity, RNA polymerase II-specific"/>
    <property type="evidence" value="ECO:0007669"/>
    <property type="project" value="TreeGrafter"/>
</dbReference>
<dbReference type="InterPro" id="IPR013083">
    <property type="entry name" value="Znf_RING/FYVE/PHD"/>
</dbReference>
<keyword evidence="3" id="KW-1185">Reference proteome</keyword>
<feature type="compositionally biased region" description="Polar residues" evidence="1">
    <location>
        <begin position="51"/>
        <end position="63"/>
    </location>
</feature>
<feature type="compositionally biased region" description="Polar residues" evidence="1">
    <location>
        <begin position="1"/>
        <end position="17"/>
    </location>
</feature>
<dbReference type="CDD" id="cd16492">
    <property type="entry name" value="RING-CH-C4HC3_NFX1-like"/>
    <property type="match status" value="1"/>
</dbReference>
<feature type="compositionally biased region" description="Low complexity" evidence="1">
    <location>
        <begin position="18"/>
        <end position="36"/>
    </location>
</feature>
<dbReference type="InterPro" id="IPR034078">
    <property type="entry name" value="NFX1_fam"/>
</dbReference>
<feature type="region of interest" description="Disordered" evidence="1">
    <location>
        <begin position="1"/>
        <end position="209"/>
    </location>
</feature>
<dbReference type="AlphaFoldDB" id="A0A9W9VYW8"/>
<dbReference type="GO" id="GO:0000122">
    <property type="term" value="P:negative regulation of transcription by RNA polymerase II"/>
    <property type="evidence" value="ECO:0007669"/>
    <property type="project" value="TreeGrafter"/>
</dbReference>
<proteinExistence type="predicted"/>
<protein>
    <submittedName>
        <fullName evidence="2">Uncharacterized protein</fullName>
    </submittedName>
</protein>
<dbReference type="RefSeq" id="XP_056487637.1">
    <property type="nucleotide sequence ID" value="XM_056632086.1"/>
</dbReference>